<evidence type="ECO:0000313" key="3">
    <source>
        <dbReference type="Proteomes" id="UP000266895"/>
    </source>
</evidence>
<dbReference type="KEGG" id="ahw:NCTC11636_00718"/>
<name>A0A3S4REQ3_9ACTO</name>
<feature type="region of interest" description="Disordered" evidence="1">
    <location>
        <begin position="1"/>
        <end position="21"/>
    </location>
</feature>
<proteinExistence type="predicted"/>
<reference evidence="2 3" key="1">
    <citation type="submission" date="2018-12" db="EMBL/GenBank/DDBJ databases">
        <authorList>
            <consortium name="Pathogen Informatics"/>
        </authorList>
    </citation>
    <scope>NUCLEOTIDE SEQUENCE [LARGE SCALE GENOMIC DNA]</scope>
    <source>
        <strain evidence="2 3">NCTC11636</strain>
    </source>
</reference>
<protein>
    <submittedName>
        <fullName evidence="2">Uncharacterized protein</fullName>
    </submittedName>
</protein>
<dbReference type="EMBL" id="LR134350">
    <property type="protein sequence ID" value="VEG26817.1"/>
    <property type="molecule type" value="Genomic_DNA"/>
</dbReference>
<evidence type="ECO:0000313" key="2">
    <source>
        <dbReference type="EMBL" id="VEG26817.1"/>
    </source>
</evidence>
<accession>A0A3S4REQ3</accession>
<evidence type="ECO:0000256" key="1">
    <source>
        <dbReference type="SAM" id="MobiDB-lite"/>
    </source>
</evidence>
<dbReference type="AlphaFoldDB" id="A0A3S4REQ3"/>
<organism evidence="2 3">
    <name type="scientific">Actinomyces howellii</name>
    <dbReference type="NCBI Taxonomy" id="52771"/>
    <lineage>
        <taxon>Bacteria</taxon>
        <taxon>Bacillati</taxon>
        <taxon>Actinomycetota</taxon>
        <taxon>Actinomycetes</taxon>
        <taxon>Actinomycetales</taxon>
        <taxon>Actinomycetaceae</taxon>
        <taxon>Actinomyces</taxon>
    </lineage>
</organism>
<dbReference type="Proteomes" id="UP000266895">
    <property type="component" value="Chromosome"/>
</dbReference>
<gene>
    <name evidence="2" type="ORF">NCTC11636_00718</name>
</gene>
<sequence length="142" mass="14835">MTRRTGGEDGAAAPSSPPSHALALVTGQRYPVGERMHTLTPRLARATELARLVLLDVAAHGEVLTYGELSEAIGGAVLPRHMGPLLHMLGHDCTLRGEPGLPALVVSASTGEVGTPDGSWAPPERRACWRYWGAQGASQAPG</sequence>
<keyword evidence="3" id="KW-1185">Reference proteome</keyword>